<evidence type="ECO:0000313" key="4">
    <source>
        <dbReference type="Proteomes" id="UP000325787"/>
    </source>
</evidence>
<sequence>MTAATTGEGTSTAHNALTGEFHGTTVAAHTIGGVTIGAPQHRPVVFAAVASGAFLAVVALAALTLLVWQGRVDLTPRRDAGNQVAPTAGSTAATPTGSAAPTTTPTATTAVTTTPVTATPMTTTAPGTGNAPAPVTSPAATTDHAPTSTRTITTTPATSTTVVSTTTRDTNPCNGPYWINC</sequence>
<evidence type="ECO:0000256" key="2">
    <source>
        <dbReference type="SAM" id="Phobius"/>
    </source>
</evidence>
<accession>A0A5Q0GUB6</accession>
<feature type="transmembrane region" description="Helical" evidence="2">
    <location>
        <begin position="44"/>
        <end position="68"/>
    </location>
</feature>
<keyword evidence="2" id="KW-0812">Transmembrane</keyword>
<protein>
    <submittedName>
        <fullName evidence="3">Uncharacterized protein</fullName>
    </submittedName>
</protein>
<gene>
    <name evidence="3" type="ORF">EKG83_08400</name>
</gene>
<name>A0A5Q0GUB6_SACSY</name>
<keyword evidence="4" id="KW-1185">Reference proteome</keyword>
<proteinExistence type="predicted"/>
<keyword evidence="2" id="KW-1133">Transmembrane helix</keyword>
<dbReference type="RefSeq" id="WP_051765915.1">
    <property type="nucleotide sequence ID" value="NZ_CP034550.1"/>
</dbReference>
<reference evidence="4" key="1">
    <citation type="journal article" date="2021" name="Curr. Microbiol.">
        <title>Complete genome of nocamycin-producing strain Saccharothrix syringae NRRL B-16468 reveals the biosynthetic potential for secondary metabolites.</title>
        <authorList>
            <person name="Mo X."/>
            <person name="Yang S."/>
        </authorList>
    </citation>
    <scope>NUCLEOTIDE SEQUENCE [LARGE SCALE GENOMIC DNA]</scope>
    <source>
        <strain evidence="4">ATCC 51364 / DSM 43886 / JCM 6844 / KCTC 9398 / NBRC 14523 / NRRL B-16468 / INA 2240</strain>
    </source>
</reference>
<dbReference type="KEGG" id="ssyi:EKG83_08400"/>
<dbReference type="Proteomes" id="UP000325787">
    <property type="component" value="Chromosome"/>
</dbReference>
<feature type="region of interest" description="Disordered" evidence="1">
    <location>
        <begin position="77"/>
        <end position="109"/>
    </location>
</feature>
<keyword evidence="2" id="KW-0472">Membrane</keyword>
<feature type="region of interest" description="Disordered" evidence="1">
    <location>
        <begin position="121"/>
        <end position="167"/>
    </location>
</feature>
<dbReference type="EMBL" id="CP034550">
    <property type="protein sequence ID" value="QFZ17493.1"/>
    <property type="molecule type" value="Genomic_DNA"/>
</dbReference>
<organism evidence="3 4">
    <name type="scientific">Saccharothrix syringae</name>
    <name type="common">Nocardiopsis syringae</name>
    <dbReference type="NCBI Taxonomy" id="103733"/>
    <lineage>
        <taxon>Bacteria</taxon>
        <taxon>Bacillati</taxon>
        <taxon>Actinomycetota</taxon>
        <taxon>Actinomycetes</taxon>
        <taxon>Pseudonocardiales</taxon>
        <taxon>Pseudonocardiaceae</taxon>
        <taxon>Saccharothrix</taxon>
    </lineage>
</organism>
<dbReference type="AlphaFoldDB" id="A0A5Q0GUB6"/>
<evidence type="ECO:0000313" key="3">
    <source>
        <dbReference type="EMBL" id="QFZ17493.1"/>
    </source>
</evidence>
<feature type="compositionally biased region" description="Low complexity" evidence="1">
    <location>
        <begin position="84"/>
        <end position="109"/>
    </location>
</feature>
<evidence type="ECO:0000256" key="1">
    <source>
        <dbReference type="SAM" id="MobiDB-lite"/>
    </source>
</evidence>